<dbReference type="Gene3D" id="1.25.40.10">
    <property type="entry name" value="Tetratricopeptide repeat domain"/>
    <property type="match status" value="1"/>
</dbReference>
<dbReference type="EMBL" id="CP000393">
    <property type="protein sequence ID" value="ABG53220.1"/>
    <property type="molecule type" value="Genomic_DNA"/>
</dbReference>
<proteinExistence type="predicted"/>
<accession>Q10X04</accession>
<dbReference type="STRING" id="203124.Tery_4219"/>
<dbReference type="AlphaFoldDB" id="Q10X04"/>
<organism evidence="3">
    <name type="scientific">Trichodesmium erythraeum (strain IMS101)</name>
    <dbReference type="NCBI Taxonomy" id="203124"/>
    <lineage>
        <taxon>Bacteria</taxon>
        <taxon>Bacillati</taxon>
        <taxon>Cyanobacteriota</taxon>
        <taxon>Cyanophyceae</taxon>
        <taxon>Oscillatoriophycideae</taxon>
        <taxon>Oscillatoriales</taxon>
        <taxon>Microcoleaceae</taxon>
        <taxon>Trichodesmium</taxon>
    </lineage>
</organism>
<dbReference type="RefSeq" id="WP_011613550.1">
    <property type="nucleotide sequence ID" value="NC_008312.1"/>
</dbReference>
<feature type="transmembrane region" description="Helical" evidence="1">
    <location>
        <begin position="517"/>
        <end position="540"/>
    </location>
</feature>
<sequence length="806" mass="91803">MTQEFHVSITPLGEDEYFVRTEKVPVGGPVAEEIVQWPVEKWLTQARQLFRDPLTDLLEEKSNSQVVIPNQIMSRSGEVVSPSLVALGQEMYQELFKDSLRDSWNCAQGIAHNRGEVLQLRLGTKDRYLSSLPWEVLHVGDRPLATGTDIVFSRYQPNTCLRKLNRILTPEEPLKILMAIAVPSDKDSLELEKEYKVLQEELQKNSGATQIYLDILRQPGREQLTQALEQGKYQVFHYAGHSNWGISGGEISLVSNITGLAESLSGKDLSGLLVNNGIQMAIFNSCRGAYNHLIEPTDEGIELNLAEAMVKRGIPGVLAMAERIPDEVSLILTRLFYRNLNQGYPIDLSLNRARQGLISAYGSHQLYWALPVVYLHQDFGGYLIEKQSDSQNEIQEDILTSIDEKIETPNLSENLNPVQPDIDLGNLDEDPTMAKNDNLNFQFQDSKYQVMTLEDILPEKEDILPEKEIGRQINNQDYEKQEDLITPTQSSEESTHLIFTTSKTKNKSHKFLWQTRFTLLTLGYAISGIILFLGINYIVFNNRQSIMSAELPKAPAPAIKYKYNRVRLVNQTINTTPEVQNMAIQQFNQNELRAGKMVVETLLEEGELSQAAEVIAVVPEKLSEDREINFLKGRLAWELFQDRNQHNLIDEAINYWEKAAAQSQENLQYQNALGFAYYTKGDIEKAYAAWLKVLHLSGEIAPEIKNVSPVSHNYMGNLSVKNREVLNAYAGLGLVTLKYAQNLQKIPDKAFKYASKVMREAGQEFHVLQLQKNWLWSPKARQDWDLLLKLRERQQFEHNKKPEELA</sequence>
<dbReference type="eggNOG" id="COG4995">
    <property type="taxonomic scope" value="Bacteria"/>
</dbReference>
<reference evidence="3" key="1">
    <citation type="submission" date="2006-06" db="EMBL/GenBank/DDBJ databases">
        <title>Complete sequence of Trichodesmium erythraeum IMS101.</title>
        <authorList>
            <consortium name="US DOE Joint Genome Institute"/>
            <person name="Copeland A."/>
            <person name="Lucas S."/>
            <person name="Lapidus A."/>
            <person name="Barry K."/>
            <person name="Detter J.C."/>
            <person name="Glavina del Rio T."/>
            <person name="Hammon N."/>
            <person name="Israni S."/>
            <person name="Dalin E."/>
            <person name="Tice H."/>
            <person name="Pitluck S."/>
            <person name="Kiss H."/>
            <person name="Munk A.C."/>
            <person name="Brettin T."/>
            <person name="Bruce D."/>
            <person name="Han C."/>
            <person name="Tapia R."/>
            <person name="Gilna P."/>
            <person name="Schmutz J."/>
            <person name="Larimer F."/>
            <person name="Land M."/>
            <person name="Hauser L."/>
            <person name="Kyrpides N."/>
            <person name="Kim E."/>
            <person name="Richardson P."/>
        </authorList>
    </citation>
    <scope>NUCLEOTIDE SEQUENCE [LARGE SCALE GENOMIC DNA]</scope>
    <source>
        <strain evidence="3">IMS101</strain>
    </source>
</reference>
<evidence type="ECO:0000313" key="3">
    <source>
        <dbReference type="EMBL" id="ABG53220.1"/>
    </source>
</evidence>
<dbReference type="Pfam" id="PF12770">
    <property type="entry name" value="CHAT"/>
    <property type="match status" value="1"/>
</dbReference>
<dbReference type="SUPFAM" id="SSF48452">
    <property type="entry name" value="TPR-like"/>
    <property type="match status" value="1"/>
</dbReference>
<gene>
    <name evidence="3" type="ordered locus">Tery_4219</name>
</gene>
<feature type="domain" description="CHAT" evidence="2">
    <location>
        <begin position="87"/>
        <end position="372"/>
    </location>
</feature>
<dbReference type="KEGG" id="ter:Tery_4219"/>
<keyword evidence="1" id="KW-1133">Transmembrane helix</keyword>
<protein>
    <submittedName>
        <fullName evidence="3">Heterocyst differentiation protein</fullName>
    </submittedName>
</protein>
<dbReference type="eggNOG" id="COG0457">
    <property type="taxonomic scope" value="Bacteria"/>
</dbReference>
<name>Q10X04_TRIEI</name>
<evidence type="ECO:0000259" key="2">
    <source>
        <dbReference type="Pfam" id="PF12770"/>
    </source>
</evidence>
<evidence type="ECO:0000256" key="1">
    <source>
        <dbReference type="SAM" id="Phobius"/>
    </source>
</evidence>
<dbReference type="InterPro" id="IPR024983">
    <property type="entry name" value="CHAT_dom"/>
</dbReference>
<dbReference type="HOGENOM" id="CLU_336721_0_0_3"/>
<dbReference type="OrthoDB" id="474997at2"/>
<keyword evidence="1" id="KW-0812">Transmembrane</keyword>
<dbReference type="InterPro" id="IPR011990">
    <property type="entry name" value="TPR-like_helical_dom_sf"/>
</dbReference>
<keyword evidence="1" id="KW-0472">Membrane</keyword>